<feature type="compositionally biased region" description="Low complexity" evidence="1">
    <location>
        <begin position="137"/>
        <end position="176"/>
    </location>
</feature>
<dbReference type="GeneID" id="18164930"/>
<dbReference type="EMBL" id="JH126400">
    <property type="protein sequence ID" value="EGX94632.1"/>
    <property type="molecule type" value="Genomic_DNA"/>
</dbReference>
<feature type="region of interest" description="Disordered" evidence="1">
    <location>
        <begin position="137"/>
        <end position="182"/>
    </location>
</feature>
<feature type="chain" id="PRO_5003446029" description="Extracellular membrane protein CFEM domain-containing protein" evidence="3">
    <location>
        <begin position="47"/>
        <end position="430"/>
    </location>
</feature>
<dbReference type="OrthoDB" id="5311469at2759"/>
<feature type="compositionally biased region" description="Polar residues" evidence="1">
    <location>
        <begin position="328"/>
        <end position="339"/>
    </location>
</feature>
<gene>
    <name evidence="4" type="ORF">CCM_02903</name>
</gene>
<dbReference type="InParanoid" id="G3JCH1"/>
<organism evidence="4 5">
    <name type="scientific">Cordyceps militaris (strain CM01)</name>
    <name type="common">Caterpillar fungus</name>
    <dbReference type="NCBI Taxonomy" id="983644"/>
    <lineage>
        <taxon>Eukaryota</taxon>
        <taxon>Fungi</taxon>
        <taxon>Dikarya</taxon>
        <taxon>Ascomycota</taxon>
        <taxon>Pezizomycotina</taxon>
        <taxon>Sordariomycetes</taxon>
        <taxon>Hypocreomycetidae</taxon>
        <taxon>Hypocreales</taxon>
        <taxon>Cordycipitaceae</taxon>
        <taxon>Cordyceps</taxon>
    </lineage>
</organism>
<name>G3JCH1_CORMM</name>
<reference evidence="4 5" key="1">
    <citation type="journal article" date="2011" name="Genome Biol.">
        <title>Genome sequence of the insect pathogenic fungus Cordyceps militaris, a valued traditional Chinese medicine.</title>
        <authorList>
            <person name="Zheng P."/>
            <person name="Xia Y."/>
            <person name="Xiao G."/>
            <person name="Xiong C."/>
            <person name="Hu X."/>
            <person name="Zhang S."/>
            <person name="Zheng H."/>
            <person name="Huang Y."/>
            <person name="Zhou Y."/>
            <person name="Wang S."/>
            <person name="Zhao G.P."/>
            <person name="Liu X."/>
            <person name="St Leger R.J."/>
            <person name="Wang C."/>
        </authorList>
    </citation>
    <scope>NUCLEOTIDE SEQUENCE [LARGE SCALE GENOMIC DNA]</scope>
    <source>
        <strain evidence="4 5">CM01</strain>
    </source>
</reference>
<evidence type="ECO:0000256" key="1">
    <source>
        <dbReference type="SAM" id="MobiDB-lite"/>
    </source>
</evidence>
<accession>G3JCH1</accession>
<evidence type="ECO:0000256" key="2">
    <source>
        <dbReference type="SAM" id="Phobius"/>
    </source>
</evidence>
<evidence type="ECO:0000313" key="5">
    <source>
        <dbReference type="Proteomes" id="UP000001610"/>
    </source>
</evidence>
<protein>
    <recommendedName>
        <fullName evidence="6">Extracellular membrane protein CFEM domain-containing protein</fullName>
    </recommendedName>
</protein>
<feature type="compositionally biased region" description="Pro residues" evidence="1">
    <location>
        <begin position="400"/>
        <end position="421"/>
    </location>
</feature>
<feature type="region of interest" description="Disordered" evidence="1">
    <location>
        <begin position="219"/>
        <end position="430"/>
    </location>
</feature>
<keyword evidence="2" id="KW-0812">Transmembrane</keyword>
<dbReference type="eggNOG" id="ENOG502R1J4">
    <property type="taxonomic scope" value="Eukaryota"/>
</dbReference>
<dbReference type="AlphaFoldDB" id="G3JCH1"/>
<keyword evidence="3" id="KW-0732">Signal</keyword>
<feature type="compositionally biased region" description="Polar residues" evidence="1">
    <location>
        <begin position="273"/>
        <end position="304"/>
    </location>
</feature>
<dbReference type="HOGENOM" id="CLU_637808_0_0_1"/>
<dbReference type="RefSeq" id="XP_006668118.1">
    <property type="nucleotide sequence ID" value="XM_006668055.1"/>
</dbReference>
<dbReference type="Proteomes" id="UP000001610">
    <property type="component" value="Unassembled WGS sequence"/>
</dbReference>
<proteinExistence type="predicted"/>
<evidence type="ECO:0000256" key="3">
    <source>
        <dbReference type="SAM" id="SignalP"/>
    </source>
</evidence>
<keyword evidence="2" id="KW-0472">Membrane</keyword>
<dbReference type="OMA" id="QINACLC"/>
<dbReference type="KEGG" id="cmt:CCM_02903"/>
<keyword evidence="2" id="KW-1133">Transmembrane helix</keyword>
<sequence>MAGVGATKLHNTMARAHGPTSASGGGGDLLLLLSLVILLAAPAARAFDPDFGFYPKDARDCLYAAAKTSQCQGSTSGVLNACLCSNGGGFVDIAAECLGKNDKEDVGKVYGIMVDACATSSTPLTVDKDAFEDAAKKGATGDAKTTSSKSSTASSTTSATNTAAASPTTTSPAAAADDGNQQPKLSTAATIGIAAGVSVAGVLAIAGIAYGLVRRRKRGTAADEAHPMLPPEKYGGGGGGTNVDSPTTFLSHGPSPSLGSPGFEQQGAAKSHYSVSTFSGSMLPQQQQQSYTPLPTNTSPAGTPQQQQQQNFLSAWEPPTNNNGNNNTAYDPSPRNSQYVGPYAAPQGGLAELPPQTQPPPQQQQQRPVSNVFELDSCGVEAQSTQPTVQPPAVQSPEPAMEPPIAASPPPPPPQQQPPPPREYRPYVPQ</sequence>
<keyword evidence="5" id="KW-1185">Reference proteome</keyword>
<evidence type="ECO:0008006" key="6">
    <source>
        <dbReference type="Google" id="ProtNLM"/>
    </source>
</evidence>
<feature type="compositionally biased region" description="Low complexity" evidence="1">
    <location>
        <begin position="253"/>
        <end position="262"/>
    </location>
</feature>
<dbReference type="VEuPathDB" id="FungiDB:CCM_02903"/>
<feature type="signal peptide" evidence="3">
    <location>
        <begin position="1"/>
        <end position="46"/>
    </location>
</feature>
<feature type="transmembrane region" description="Helical" evidence="2">
    <location>
        <begin position="191"/>
        <end position="213"/>
    </location>
</feature>
<evidence type="ECO:0000313" key="4">
    <source>
        <dbReference type="EMBL" id="EGX94632.1"/>
    </source>
</evidence>